<feature type="domain" description="tRNA-guanine(15) transglycosylase-like" evidence="4">
    <location>
        <begin position="14"/>
        <end position="353"/>
    </location>
</feature>
<dbReference type="InterPro" id="IPR050076">
    <property type="entry name" value="ArchSynthase1/Queuine_TRR"/>
</dbReference>
<name>A0A381V263_9ZZZZ</name>
<dbReference type="NCBIfam" id="TIGR00430">
    <property type="entry name" value="Q_tRNA_tgt"/>
    <property type="match status" value="1"/>
</dbReference>
<dbReference type="HAMAP" id="MF_00168">
    <property type="entry name" value="Q_tRNA_Tgt"/>
    <property type="match status" value="1"/>
</dbReference>
<dbReference type="InterPro" id="IPR036511">
    <property type="entry name" value="TGT-like_sf"/>
</dbReference>
<dbReference type="Pfam" id="PF01702">
    <property type="entry name" value="TGT"/>
    <property type="match status" value="1"/>
</dbReference>
<dbReference type="FunFam" id="3.20.20.105:FF:000001">
    <property type="entry name" value="Queuine tRNA-ribosyltransferase"/>
    <property type="match status" value="1"/>
</dbReference>
<evidence type="ECO:0000256" key="2">
    <source>
        <dbReference type="ARBA" id="ARBA00022679"/>
    </source>
</evidence>
<dbReference type="NCBIfam" id="TIGR00449">
    <property type="entry name" value="tgt_general"/>
    <property type="match status" value="1"/>
</dbReference>
<keyword evidence="2" id="KW-0808">Transferase</keyword>
<accession>A0A381V263</accession>
<dbReference type="GO" id="GO:0008479">
    <property type="term" value="F:tRNA-guanosine(34) queuine transglycosylase activity"/>
    <property type="evidence" value="ECO:0007669"/>
    <property type="project" value="InterPro"/>
</dbReference>
<dbReference type="SUPFAM" id="SSF51713">
    <property type="entry name" value="tRNA-guanine transglycosylase"/>
    <property type="match status" value="1"/>
</dbReference>
<organism evidence="5">
    <name type="scientific">marine metagenome</name>
    <dbReference type="NCBI Taxonomy" id="408172"/>
    <lineage>
        <taxon>unclassified sequences</taxon>
        <taxon>metagenomes</taxon>
        <taxon>ecological metagenomes</taxon>
    </lineage>
</organism>
<dbReference type="InterPro" id="IPR004803">
    <property type="entry name" value="TGT"/>
</dbReference>
<reference evidence="5" key="1">
    <citation type="submission" date="2018-05" db="EMBL/GenBank/DDBJ databases">
        <authorList>
            <person name="Lanie J.A."/>
            <person name="Ng W.-L."/>
            <person name="Kazmierczak K.M."/>
            <person name="Andrzejewski T.M."/>
            <person name="Davidsen T.M."/>
            <person name="Wayne K.J."/>
            <person name="Tettelin H."/>
            <person name="Glass J.I."/>
            <person name="Rusch D."/>
            <person name="Podicherti R."/>
            <person name="Tsui H.-C.T."/>
            <person name="Winkler M.E."/>
        </authorList>
    </citation>
    <scope>NUCLEOTIDE SEQUENCE</scope>
</reference>
<dbReference type="GO" id="GO:0008616">
    <property type="term" value="P:tRNA queuosine(34) biosynthetic process"/>
    <property type="evidence" value="ECO:0007669"/>
    <property type="project" value="TreeGrafter"/>
</dbReference>
<dbReference type="GO" id="GO:0005829">
    <property type="term" value="C:cytosol"/>
    <property type="evidence" value="ECO:0007669"/>
    <property type="project" value="TreeGrafter"/>
</dbReference>
<evidence type="ECO:0000313" key="5">
    <source>
        <dbReference type="EMBL" id="SVA34304.1"/>
    </source>
</evidence>
<keyword evidence="3" id="KW-0819">tRNA processing</keyword>
<evidence type="ECO:0000256" key="3">
    <source>
        <dbReference type="ARBA" id="ARBA00022694"/>
    </source>
</evidence>
<proteinExistence type="inferred from homology"/>
<sequence length="365" mass="40695">VIKFEVLKKHSHSSARLGVLTTPRGKINTPCFMPVGTQATVKALTPENLESIGAQIILGNTYHLYLRPGHELIQSLGGLHSFMNWRHPILTDSGGYQVFSLNKLTKVTEEGVNFKSHIDGSSHFISPEKAIEIQKALGADIIMAFDEPTPYPSDLSTTKKSLQLTTRWAKRCKDTFQPGNQSLFGIVQGGMHPSLRKESAEQITALDFSGYAIGGLSVGEEKNLMNEMTELTTSLLPAQKPRYLMGVGTPENLLTCSSMGVDMFDCVMPTRNARNGYLFVTGGKINIKNSQYQNDPEPIDLNCCCYTCKNYSKAYLRHLIMAGEILAMHLLTLHNSTFYQTWMKDIRQAIEDDIPFSFTWEETAE</sequence>
<dbReference type="Gene3D" id="3.20.20.105">
    <property type="entry name" value="Queuine tRNA-ribosyltransferase-like"/>
    <property type="match status" value="1"/>
</dbReference>
<evidence type="ECO:0000259" key="4">
    <source>
        <dbReference type="Pfam" id="PF01702"/>
    </source>
</evidence>
<evidence type="ECO:0000256" key="1">
    <source>
        <dbReference type="ARBA" id="ARBA00022676"/>
    </source>
</evidence>
<dbReference type="PANTHER" id="PTHR46499:SF1">
    <property type="entry name" value="QUEUINE TRNA-RIBOSYLTRANSFERASE"/>
    <property type="match status" value="1"/>
</dbReference>
<dbReference type="InterPro" id="IPR002616">
    <property type="entry name" value="tRNA_ribo_trans-like"/>
</dbReference>
<gene>
    <name evidence="5" type="ORF">METZ01_LOCUS87158</name>
</gene>
<dbReference type="PANTHER" id="PTHR46499">
    <property type="entry name" value="QUEUINE TRNA-RIBOSYLTRANSFERASE"/>
    <property type="match status" value="1"/>
</dbReference>
<dbReference type="EMBL" id="UINC01007622">
    <property type="protein sequence ID" value="SVA34304.1"/>
    <property type="molecule type" value="Genomic_DNA"/>
</dbReference>
<feature type="non-terminal residue" evidence="5">
    <location>
        <position position="1"/>
    </location>
</feature>
<keyword evidence="1" id="KW-0328">Glycosyltransferase</keyword>
<protein>
    <recommendedName>
        <fullName evidence="4">tRNA-guanine(15) transglycosylase-like domain-containing protein</fullName>
    </recommendedName>
</protein>
<dbReference type="AlphaFoldDB" id="A0A381V263"/>